<proteinExistence type="predicted"/>
<feature type="compositionally biased region" description="Polar residues" evidence="1">
    <location>
        <begin position="164"/>
        <end position="177"/>
    </location>
</feature>
<feature type="domain" description="Ubiquitin-like" evidence="2">
    <location>
        <begin position="3"/>
        <end position="62"/>
    </location>
</feature>
<dbReference type="InParanoid" id="B3MVE6"/>
<dbReference type="Gene3D" id="3.10.20.90">
    <property type="entry name" value="Phosphatidylinositol 3-kinase Catalytic Subunit, Chain A, domain 1"/>
    <property type="match status" value="1"/>
</dbReference>
<name>B3MVE6_DROAN</name>
<evidence type="ECO:0000256" key="1">
    <source>
        <dbReference type="SAM" id="MobiDB-lite"/>
    </source>
</evidence>
<evidence type="ECO:0000313" key="3">
    <source>
        <dbReference type="EMBL" id="EDV33211.1"/>
    </source>
</evidence>
<reference evidence="3 4" key="1">
    <citation type="journal article" date="2007" name="Nature">
        <title>Evolution of genes and genomes on the Drosophila phylogeny.</title>
        <authorList>
            <consortium name="Drosophila 12 Genomes Consortium"/>
            <person name="Clark A.G."/>
            <person name="Eisen M.B."/>
            <person name="Smith D.R."/>
            <person name="Bergman C.M."/>
            <person name="Oliver B."/>
            <person name="Markow T.A."/>
            <person name="Kaufman T.C."/>
            <person name="Kellis M."/>
            <person name="Gelbart W."/>
            <person name="Iyer V.N."/>
            <person name="Pollard D.A."/>
            <person name="Sackton T.B."/>
            <person name="Larracuente A.M."/>
            <person name="Singh N.D."/>
            <person name="Abad J.P."/>
            <person name="Abt D.N."/>
            <person name="Adryan B."/>
            <person name="Aguade M."/>
            <person name="Akashi H."/>
            <person name="Anderson W.W."/>
            <person name="Aquadro C.F."/>
            <person name="Ardell D.H."/>
            <person name="Arguello R."/>
            <person name="Artieri C.G."/>
            <person name="Barbash D.A."/>
            <person name="Barker D."/>
            <person name="Barsanti P."/>
            <person name="Batterham P."/>
            <person name="Batzoglou S."/>
            <person name="Begun D."/>
            <person name="Bhutkar A."/>
            <person name="Blanco E."/>
            <person name="Bosak S.A."/>
            <person name="Bradley R.K."/>
            <person name="Brand A.D."/>
            <person name="Brent M.R."/>
            <person name="Brooks A.N."/>
            <person name="Brown R.H."/>
            <person name="Butlin R.K."/>
            <person name="Caggese C."/>
            <person name="Calvi B.R."/>
            <person name="Bernardo de Carvalho A."/>
            <person name="Caspi A."/>
            <person name="Castrezana S."/>
            <person name="Celniker S.E."/>
            <person name="Chang J.L."/>
            <person name="Chapple C."/>
            <person name="Chatterji S."/>
            <person name="Chinwalla A."/>
            <person name="Civetta A."/>
            <person name="Clifton S.W."/>
            <person name="Comeron J.M."/>
            <person name="Costello J.C."/>
            <person name="Coyne J.A."/>
            <person name="Daub J."/>
            <person name="David R.G."/>
            <person name="Delcher A.L."/>
            <person name="Delehaunty K."/>
            <person name="Do C.B."/>
            <person name="Ebling H."/>
            <person name="Edwards K."/>
            <person name="Eickbush T."/>
            <person name="Evans J.D."/>
            <person name="Filipski A."/>
            <person name="Findeiss S."/>
            <person name="Freyhult E."/>
            <person name="Fulton L."/>
            <person name="Fulton R."/>
            <person name="Garcia A.C."/>
            <person name="Gardiner A."/>
            <person name="Garfield D.A."/>
            <person name="Garvin B.E."/>
            <person name="Gibson G."/>
            <person name="Gilbert D."/>
            <person name="Gnerre S."/>
            <person name="Godfrey J."/>
            <person name="Good R."/>
            <person name="Gotea V."/>
            <person name="Gravely B."/>
            <person name="Greenberg A.J."/>
            <person name="Griffiths-Jones S."/>
            <person name="Gross S."/>
            <person name="Guigo R."/>
            <person name="Gustafson E.A."/>
            <person name="Haerty W."/>
            <person name="Hahn M.W."/>
            <person name="Halligan D.L."/>
            <person name="Halpern A.L."/>
            <person name="Halter G.M."/>
            <person name="Han M.V."/>
            <person name="Heger A."/>
            <person name="Hillier L."/>
            <person name="Hinrichs A.S."/>
            <person name="Holmes I."/>
            <person name="Hoskins R.A."/>
            <person name="Hubisz M.J."/>
            <person name="Hultmark D."/>
            <person name="Huntley M.A."/>
            <person name="Jaffe D.B."/>
            <person name="Jagadeeshan S."/>
            <person name="Jeck W.R."/>
            <person name="Johnson J."/>
            <person name="Jones C.D."/>
            <person name="Jordan W.C."/>
            <person name="Karpen G.H."/>
            <person name="Kataoka E."/>
            <person name="Keightley P.D."/>
            <person name="Kheradpour P."/>
            <person name="Kirkness E.F."/>
            <person name="Koerich L.B."/>
            <person name="Kristiansen K."/>
            <person name="Kudrna D."/>
            <person name="Kulathinal R.J."/>
            <person name="Kumar S."/>
            <person name="Kwok R."/>
            <person name="Lander E."/>
            <person name="Langley C.H."/>
            <person name="Lapoint R."/>
            <person name="Lazzaro B.P."/>
            <person name="Lee S.J."/>
            <person name="Levesque L."/>
            <person name="Li R."/>
            <person name="Lin C.F."/>
            <person name="Lin M.F."/>
            <person name="Lindblad-Toh K."/>
            <person name="Llopart A."/>
            <person name="Long M."/>
            <person name="Low L."/>
            <person name="Lozovsky E."/>
            <person name="Lu J."/>
            <person name="Luo M."/>
            <person name="Machado C.A."/>
            <person name="Makalowski W."/>
            <person name="Marzo M."/>
            <person name="Matsuda M."/>
            <person name="Matzkin L."/>
            <person name="McAllister B."/>
            <person name="McBride C.S."/>
            <person name="McKernan B."/>
            <person name="McKernan K."/>
            <person name="Mendez-Lago M."/>
            <person name="Minx P."/>
            <person name="Mollenhauer M.U."/>
            <person name="Montooth K."/>
            <person name="Mount S.M."/>
            <person name="Mu X."/>
            <person name="Myers E."/>
            <person name="Negre B."/>
            <person name="Newfeld S."/>
            <person name="Nielsen R."/>
            <person name="Noor M.A."/>
            <person name="O'Grady P."/>
            <person name="Pachter L."/>
            <person name="Papaceit M."/>
            <person name="Parisi M.J."/>
            <person name="Parisi M."/>
            <person name="Parts L."/>
            <person name="Pedersen J.S."/>
            <person name="Pesole G."/>
            <person name="Phillippy A.M."/>
            <person name="Ponting C.P."/>
            <person name="Pop M."/>
            <person name="Porcelli D."/>
            <person name="Powell J.R."/>
            <person name="Prohaska S."/>
            <person name="Pruitt K."/>
            <person name="Puig M."/>
            <person name="Quesneville H."/>
            <person name="Ram K.R."/>
            <person name="Rand D."/>
            <person name="Rasmussen M.D."/>
            <person name="Reed L.K."/>
            <person name="Reenan R."/>
            <person name="Reily A."/>
            <person name="Remington K.A."/>
            <person name="Rieger T.T."/>
            <person name="Ritchie M.G."/>
            <person name="Robin C."/>
            <person name="Rogers Y.H."/>
            <person name="Rohde C."/>
            <person name="Rozas J."/>
            <person name="Rubenfield M.J."/>
            <person name="Ruiz A."/>
            <person name="Russo S."/>
            <person name="Salzberg S.L."/>
            <person name="Sanchez-Gracia A."/>
            <person name="Saranga D.J."/>
            <person name="Sato H."/>
            <person name="Schaeffer S.W."/>
            <person name="Schatz M.C."/>
            <person name="Schlenke T."/>
            <person name="Schwartz R."/>
            <person name="Segarra C."/>
            <person name="Singh R.S."/>
            <person name="Sirot L."/>
            <person name="Sirota M."/>
            <person name="Sisneros N.B."/>
            <person name="Smith C.D."/>
            <person name="Smith T.F."/>
            <person name="Spieth J."/>
            <person name="Stage D.E."/>
            <person name="Stark A."/>
            <person name="Stephan W."/>
            <person name="Strausberg R.L."/>
            <person name="Strempel S."/>
            <person name="Sturgill D."/>
            <person name="Sutton G."/>
            <person name="Sutton G.G."/>
            <person name="Tao W."/>
            <person name="Teichmann S."/>
            <person name="Tobari Y.N."/>
            <person name="Tomimura Y."/>
            <person name="Tsolas J.M."/>
            <person name="Valente V.L."/>
            <person name="Venter E."/>
            <person name="Venter J.C."/>
            <person name="Vicario S."/>
            <person name="Vieira F.G."/>
            <person name="Vilella A.J."/>
            <person name="Villasante A."/>
            <person name="Walenz B."/>
            <person name="Wang J."/>
            <person name="Wasserman M."/>
            <person name="Watts T."/>
            <person name="Wilson D."/>
            <person name="Wilson R.K."/>
            <person name="Wing R.A."/>
            <person name="Wolfner M.F."/>
            <person name="Wong A."/>
            <person name="Wong G.K."/>
            <person name="Wu C.I."/>
            <person name="Wu G."/>
            <person name="Yamamoto D."/>
            <person name="Yang H.P."/>
            <person name="Yang S.P."/>
            <person name="Yorke J.A."/>
            <person name="Yoshida K."/>
            <person name="Zdobnov E."/>
            <person name="Zhang P."/>
            <person name="Zhang Y."/>
            <person name="Zimin A.V."/>
            <person name="Baldwin J."/>
            <person name="Abdouelleil A."/>
            <person name="Abdulkadir J."/>
            <person name="Abebe A."/>
            <person name="Abera B."/>
            <person name="Abreu J."/>
            <person name="Acer S.C."/>
            <person name="Aftuck L."/>
            <person name="Alexander A."/>
            <person name="An P."/>
            <person name="Anderson E."/>
            <person name="Anderson S."/>
            <person name="Arachi H."/>
            <person name="Azer M."/>
            <person name="Bachantsang P."/>
            <person name="Barry A."/>
            <person name="Bayul T."/>
            <person name="Berlin A."/>
            <person name="Bessette D."/>
            <person name="Bloom T."/>
            <person name="Blye J."/>
            <person name="Boguslavskiy L."/>
            <person name="Bonnet C."/>
            <person name="Boukhgalter B."/>
            <person name="Bourzgui I."/>
            <person name="Brown A."/>
            <person name="Cahill P."/>
            <person name="Channer S."/>
            <person name="Cheshatsang Y."/>
            <person name="Chuda L."/>
            <person name="Citroen M."/>
            <person name="Collymore A."/>
            <person name="Cooke P."/>
            <person name="Costello M."/>
            <person name="D'Aco K."/>
            <person name="Daza R."/>
            <person name="De Haan G."/>
            <person name="DeGray S."/>
            <person name="DeMaso C."/>
            <person name="Dhargay N."/>
            <person name="Dooley K."/>
            <person name="Dooley E."/>
            <person name="Doricent M."/>
            <person name="Dorje P."/>
            <person name="Dorjee K."/>
            <person name="Dupes A."/>
            <person name="Elong R."/>
            <person name="Falk J."/>
            <person name="Farina A."/>
            <person name="Faro S."/>
            <person name="Ferguson D."/>
            <person name="Fisher S."/>
            <person name="Foley C.D."/>
            <person name="Franke A."/>
            <person name="Friedrich D."/>
            <person name="Gadbois L."/>
            <person name="Gearin G."/>
            <person name="Gearin C.R."/>
            <person name="Giannoukos G."/>
            <person name="Goode T."/>
            <person name="Graham J."/>
            <person name="Grandbois E."/>
            <person name="Grewal S."/>
            <person name="Gyaltsen K."/>
            <person name="Hafez N."/>
            <person name="Hagos B."/>
            <person name="Hall J."/>
            <person name="Henson C."/>
            <person name="Hollinger A."/>
            <person name="Honan T."/>
            <person name="Huard M.D."/>
            <person name="Hughes L."/>
            <person name="Hurhula B."/>
            <person name="Husby M.E."/>
            <person name="Kamat A."/>
            <person name="Kanga B."/>
            <person name="Kashin S."/>
            <person name="Khazanovich D."/>
            <person name="Kisner P."/>
            <person name="Lance K."/>
            <person name="Lara M."/>
            <person name="Lee W."/>
            <person name="Lennon N."/>
            <person name="Letendre F."/>
            <person name="LeVine R."/>
            <person name="Lipovsky A."/>
            <person name="Liu X."/>
            <person name="Liu J."/>
            <person name="Liu S."/>
            <person name="Lokyitsang T."/>
            <person name="Lokyitsang Y."/>
            <person name="Lubonja R."/>
            <person name="Lui A."/>
            <person name="MacDonald P."/>
            <person name="Magnisalis V."/>
            <person name="Maru K."/>
            <person name="Matthews C."/>
            <person name="McCusker W."/>
            <person name="McDonough S."/>
            <person name="Mehta T."/>
            <person name="Meldrim J."/>
            <person name="Meneus L."/>
            <person name="Mihai O."/>
            <person name="Mihalev A."/>
            <person name="Mihova T."/>
            <person name="Mittelman R."/>
            <person name="Mlenga V."/>
            <person name="Montmayeur A."/>
            <person name="Mulrain L."/>
            <person name="Navidi A."/>
            <person name="Naylor J."/>
            <person name="Negash T."/>
            <person name="Nguyen T."/>
            <person name="Nguyen N."/>
            <person name="Nicol R."/>
            <person name="Norbu C."/>
            <person name="Norbu N."/>
            <person name="Novod N."/>
            <person name="O'Neill B."/>
            <person name="Osman S."/>
            <person name="Markiewicz E."/>
            <person name="Oyono O.L."/>
            <person name="Patti C."/>
            <person name="Phunkhang P."/>
            <person name="Pierre F."/>
            <person name="Priest M."/>
            <person name="Raghuraman S."/>
            <person name="Rege F."/>
            <person name="Reyes R."/>
            <person name="Rise C."/>
            <person name="Rogov P."/>
            <person name="Ross K."/>
            <person name="Ryan E."/>
            <person name="Settipalli S."/>
            <person name="Shea T."/>
            <person name="Sherpa N."/>
            <person name="Shi L."/>
            <person name="Shih D."/>
            <person name="Sparrow T."/>
            <person name="Spaulding J."/>
            <person name="Stalker J."/>
            <person name="Stange-Thomann N."/>
            <person name="Stavropoulos S."/>
            <person name="Stone C."/>
            <person name="Strader C."/>
            <person name="Tesfaye S."/>
            <person name="Thomson T."/>
            <person name="Thoulutsang Y."/>
            <person name="Thoulutsang D."/>
            <person name="Topham K."/>
            <person name="Topping I."/>
            <person name="Tsamla T."/>
            <person name="Vassiliev H."/>
            <person name="Vo A."/>
            <person name="Wangchuk T."/>
            <person name="Wangdi T."/>
            <person name="Weiand M."/>
            <person name="Wilkinson J."/>
            <person name="Wilson A."/>
            <person name="Yadav S."/>
            <person name="Young G."/>
            <person name="Yu Q."/>
            <person name="Zembek L."/>
            <person name="Zhong D."/>
            <person name="Zimmer A."/>
            <person name="Zwirko Z."/>
            <person name="Jaffe D.B."/>
            <person name="Alvarez P."/>
            <person name="Brockman W."/>
            <person name="Butler J."/>
            <person name="Chin C."/>
            <person name="Gnerre S."/>
            <person name="Grabherr M."/>
            <person name="Kleber M."/>
            <person name="Mauceli E."/>
            <person name="MacCallum I."/>
        </authorList>
    </citation>
    <scope>NUCLEOTIDE SEQUENCE [LARGE SCALE GENOMIC DNA]</scope>
    <source>
        <strain evidence="4">Tucson 14024-0371.13</strain>
    </source>
</reference>
<feature type="region of interest" description="Disordered" evidence="1">
    <location>
        <begin position="152"/>
        <end position="177"/>
    </location>
</feature>
<gene>
    <name evidence="3" type="primary">Dana\GF21612</name>
    <name evidence="3" type="synonym">dana_GLEANR_516</name>
    <name evidence="3" type="ORF">GF21612</name>
</gene>
<accession>B3MVE6</accession>
<evidence type="ECO:0000259" key="2">
    <source>
        <dbReference type="PROSITE" id="PS50053"/>
    </source>
</evidence>
<dbReference type="SUPFAM" id="SSF54236">
    <property type="entry name" value="Ubiquitin-like"/>
    <property type="match status" value="1"/>
</dbReference>
<sequence>MYFKIYFEGASTVGRVPLVRVRDEASIFDLKTLMEKRIGVPVKRQRMLLSHSKLSDDLMLSDVSRLCQIIMQGNDPACIELFDDTKPVCRLCYLEDIGCGSPEMSMEVDIDMDVELPLGSSANQSFQPLSSDPDCNLLLGDDCSSGACCSTTEASTESSTPTSGDTNASSSEGSKGSNVRALRKKFCCPPLEVEEDKKCPDKCDIHCCKNCGRPPYANVLPEDRRYAVIIVNEEDPCDCDFKCILNFLAEQFQFSEDPNAVNFSQCMTADVLDCTLMIVCDGADTQEWLLRTARPMCPPYKCQSFLKHYELIMCIFVLPLIVQRDLCCVFKVFETQHCGLDTSKWCVMSQVTLDPCSKEYDRKVVFRDCQNDELTVYIDEESVAFLAKQCNKLKYMLWHLPVDFCTLAGCS</sequence>
<dbReference type="InterPro" id="IPR029071">
    <property type="entry name" value="Ubiquitin-like_domsf"/>
</dbReference>
<dbReference type="STRING" id="7217.B3MVE6"/>
<evidence type="ECO:0000313" key="4">
    <source>
        <dbReference type="Proteomes" id="UP000007801"/>
    </source>
</evidence>
<organism evidence="3 4">
    <name type="scientific">Drosophila ananassae</name>
    <name type="common">Fruit fly</name>
    <dbReference type="NCBI Taxonomy" id="7217"/>
    <lineage>
        <taxon>Eukaryota</taxon>
        <taxon>Metazoa</taxon>
        <taxon>Ecdysozoa</taxon>
        <taxon>Arthropoda</taxon>
        <taxon>Hexapoda</taxon>
        <taxon>Insecta</taxon>
        <taxon>Pterygota</taxon>
        <taxon>Neoptera</taxon>
        <taxon>Endopterygota</taxon>
        <taxon>Diptera</taxon>
        <taxon>Brachycera</taxon>
        <taxon>Muscomorpha</taxon>
        <taxon>Ephydroidea</taxon>
        <taxon>Drosophilidae</taxon>
        <taxon>Drosophila</taxon>
        <taxon>Sophophora</taxon>
    </lineage>
</organism>
<dbReference type="OrthoDB" id="7864069at2759"/>
<dbReference type="HOGENOM" id="CLU_040223_0_0_1"/>
<dbReference type="PROSITE" id="PS50053">
    <property type="entry name" value="UBIQUITIN_2"/>
    <property type="match status" value="1"/>
</dbReference>
<dbReference type="InterPro" id="IPR000626">
    <property type="entry name" value="Ubiquitin-like_dom"/>
</dbReference>
<keyword evidence="4" id="KW-1185">Reference proteome</keyword>
<dbReference type="InterPro" id="IPR031961">
    <property type="entry name" value="DUF4780"/>
</dbReference>
<protein>
    <recommendedName>
        <fullName evidence="2">Ubiquitin-like domain-containing protein</fullName>
    </recommendedName>
</protein>
<dbReference type="AlphaFoldDB" id="B3MVE6"/>
<dbReference type="OMA" id="YELIMCI"/>
<dbReference type="Pfam" id="PF16012">
    <property type="entry name" value="DUF4780"/>
    <property type="match status" value="1"/>
</dbReference>
<dbReference type="EMBL" id="CH902624">
    <property type="protein sequence ID" value="EDV33211.1"/>
    <property type="molecule type" value="Genomic_DNA"/>
</dbReference>
<dbReference type="CDD" id="cd17039">
    <property type="entry name" value="Ubl_ubiquitin_like"/>
    <property type="match status" value="1"/>
</dbReference>
<feature type="compositionally biased region" description="Low complexity" evidence="1">
    <location>
        <begin position="152"/>
        <end position="163"/>
    </location>
</feature>
<dbReference type="PhylomeDB" id="B3MVE6"/>
<dbReference type="Proteomes" id="UP000007801">
    <property type="component" value="Unassembled WGS sequence"/>
</dbReference>